<dbReference type="PANTHER" id="PTHR32002:SF35">
    <property type="entry name" value="PROTEIN NLP6"/>
    <property type="match status" value="1"/>
</dbReference>
<dbReference type="PANTHER" id="PTHR32002">
    <property type="entry name" value="PROTEIN NLP8"/>
    <property type="match status" value="1"/>
</dbReference>
<dbReference type="AlphaFoldDB" id="A0A9K3JPJ8"/>
<evidence type="ECO:0000313" key="1">
    <source>
        <dbReference type="EMBL" id="KAF5818822.1"/>
    </source>
</evidence>
<dbReference type="GO" id="GO:0003700">
    <property type="term" value="F:DNA-binding transcription factor activity"/>
    <property type="evidence" value="ECO:0007669"/>
    <property type="project" value="InterPro"/>
</dbReference>
<proteinExistence type="predicted"/>
<dbReference type="InterPro" id="IPR045012">
    <property type="entry name" value="NLP"/>
</dbReference>
<keyword evidence="2" id="KW-1185">Reference proteome</keyword>
<name>A0A9K3JPJ8_HELAN</name>
<sequence length="82" mass="9107">MTMALRYLIELGEKHVLAQVWAPVKNKGCTVLTTSGQPFVLDPNCTGLHQYRMASLIYTFSPVADPGFFSWGCGNFLKILDP</sequence>
<evidence type="ECO:0000313" key="2">
    <source>
        <dbReference type="Proteomes" id="UP000215914"/>
    </source>
</evidence>
<dbReference type="Gramene" id="mRNA:HanXRQr2_Chr02g0070471">
    <property type="protein sequence ID" value="CDS:HanXRQr2_Chr02g0070471.1"/>
    <property type="gene ID" value="HanXRQr2_Chr02g0070471"/>
</dbReference>
<protein>
    <submittedName>
        <fullName evidence="1">Uncharacterized protein</fullName>
    </submittedName>
</protein>
<dbReference type="Proteomes" id="UP000215914">
    <property type="component" value="Unassembled WGS sequence"/>
</dbReference>
<reference evidence="1" key="2">
    <citation type="submission" date="2020-06" db="EMBL/GenBank/DDBJ databases">
        <title>Helianthus annuus Genome sequencing and assembly Release 2.</title>
        <authorList>
            <person name="Gouzy J."/>
            <person name="Langlade N."/>
            <person name="Munos S."/>
        </authorList>
    </citation>
    <scope>NUCLEOTIDE SEQUENCE</scope>
    <source>
        <tissue evidence="1">Leaves</tissue>
    </source>
</reference>
<organism evidence="1 2">
    <name type="scientific">Helianthus annuus</name>
    <name type="common">Common sunflower</name>
    <dbReference type="NCBI Taxonomy" id="4232"/>
    <lineage>
        <taxon>Eukaryota</taxon>
        <taxon>Viridiplantae</taxon>
        <taxon>Streptophyta</taxon>
        <taxon>Embryophyta</taxon>
        <taxon>Tracheophyta</taxon>
        <taxon>Spermatophyta</taxon>
        <taxon>Magnoliopsida</taxon>
        <taxon>eudicotyledons</taxon>
        <taxon>Gunneridae</taxon>
        <taxon>Pentapetalae</taxon>
        <taxon>asterids</taxon>
        <taxon>campanulids</taxon>
        <taxon>Asterales</taxon>
        <taxon>Asteraceae</taxon>
        <taxon>Asteroideae</taxon>
        <taxon>Heliantheae alliance</taxon>
        <taxon>Heliantheae</taxon>
        <taxon>Helianthus</taxon>
    </lineage>
</organism>
<comment type="caution">
    <text evidence="1">The sequence shown here is derived from an EMBL/GenBank/DDBJ whole genome shotgun (WGS) entry which is preliminary data.</text>
</comment>
<dbReference type="EMBL" id="MNCJ02000317">
    <property type="protein sequence ID" value="KAF5818822.1"/>
    <property type="molecule type" value="Genomic_DNA"/>
</dbReference>
<accession>A0A9K3JPJ8</accession>
<reference evidence="1" key="1">
    <citation type="journal article" date="2017" name="Nature">
        <title>The sunflower genome provides insights into oil metabolism, flowering and Asterid evolution.</title>
        <authorList>
            <person name="Badouin H."/>
            <person name="Gouzy J."/>
            <person name="Grassa C.J."/>
            <person name="Murat F."/>
            <person name="Staton S.E."/>
            <person name="Cottret L."/>
            <person name="Lelandais-Briere C."/>
            <person name="Owens G.L."/>
            <person name="Carrere S."/>
            <person name="Mayjonade B."/>
            <person name="Legrand L."/>
            <person name="Gill N."/>
            <person name="Kane N.C."/>
            <person name="Bowers J.E."/>
            <person name="Hubner S."/>
            <person name="Bellec A."/>
            <person name="Berard A."/>
            <person name="Berges H."/>
            <person name="Blanchet N."/>
            <person name="Boniface M.C."/>
            <person name="Brunel D."/>
            <person name="Catrice O."/>
            <person name="Chaidir N."/>
            <person name="Claudel C."/>
            <person name="Donnadieu C."/>
            <person name="Faraut T."/>
            <person name="Fievet G."/>
            <person name="Helmstetter N."/>
            <person name="King M."/>
            <person name="Knapp S.J."/>
            <person name="Lai Z."/>
            <person name="Le Paslier M.C."/>
            <person name="Lippi Y."/>
            <person name="Lorenzon L."/>
            <person name="Mandel J.R."/>
            <person name="Marage G."/>
            <person name="Marchand G."/>
            <person name="Marquand E."/>
            <person name="Bret-Mestries E."/>
            <person name="Morien E."/>
            <person name="Nambeesan S."/>
            <person name="Nguyen T."/>
            <person name="Pegot-Espagnet P."/>
            <person name="Pouilly N."/>
            <person name="Raftis F."/>
            <person name="Sallet E."/>
            <person name="Schiex T."/>
            <person name="Thomas J."/>
            <person name="Vandecasteele C."/>
            <person name="Vares D."/>
            <person name="Vear F."/>
            <person name="Vautrin S."/>
            <person name="Crespi M."/>
            <person name="Mangin B."/>
            <person name="Burke J.M."/>
            <person name="Salse J."/>
            <person name="Munos S."/>
            <person name="Vincourt P."/>
            <person name="Rieseberg L.H."/>
            <person name="Langlade N.B."/>
        </authorList>
    </citation>
    <scope>NUCLEOTIDE SEQUENCE</scope>
    <source>
        <tissue evidence="1">Leaves</tissue>
    </source>
</reference>
<gene>
    <name evidence="1" type="ORF">HanXRQr2_Chr02g0070471</name>
</gene>